<keyword evidence="4" id="KW-0560">Oxidoreductase</keyword>
<proteinExistence type="predicted"/>
<evidence type="ECO:0000313" key="6">
    <source>
        <dbReference type="Proteomes" id="UP000011593"/>
    </source>
</evidence>
<dbReference type="GO" id="GO:0046491">
    <property type="term" value="P:L-methylmalonyl-CoA metabolic process"/>
    <property type="evidence" value="ECO:0007669"/>
    <property type="project" value="TreeGrafter"/>
</dbReference>
<keyword evidence="4" id="KW-0223">Dioxygenase</keyword>
<sequence>MVIRLGEPAAPLGEEVTREWTAVTWDAARSADGSVFSSRWDDRLMTNCSAHHVGLTVSDLEETLAFYRDTLGLTVVDRFGVGGEAFSEAVGVEDASADFAHLEADGVRIELVEYEPEARGSPAAGLNQPGASHVGLSVDDLETFAADLPDDVPTISGPRTTESGTTIMFLRDPEGNLIEILEA</sequence>
<dbReference type="InterPro" id="IPR037523">
    <property type="entry name" value="VOC_core"/>
</dbReference>
<dbReference type="Proteomes" id="UP000011593">
    <property type="component" value="Unassembled WGS sequence"/>
</dbReference>
<dbReference type="PANTHER" id="PTHR43048:SF3">
    <property type="entry name" value="METHYLMALONYL-COA EPIMERASE, MITOCHONDRIAL"/>
    <property type="match status" value="1"/>
</dbReference>
<dbReference type="AlphaFoldDB" id="L0JIV4"/>
<reference evidence="3" key="2">
    <citation type="submission" date="2012-02" db="EMBL/GenBank/DDBJ databases">
        <title>Complete sequence of chromosome of Natrinema pellirubrum DSM 15624.</title>
        <authorList>
            <consortium name="US DOE Joint Genome Institute"/>
            <person name="Lucas S."/>
            <person name="Han J."/>
            <person name="Lapidus A."/>
            <person name="Cheng J.-F."/>
            <person name="Goodwin L."/>
            <person name="Pitluck S."/>
            <person name="Peters L."/>
            <person name="Teshima H."/>
            <person name="Detter J.C."/>
            <person name="Han C."/>
            <person name="Tapia R."/>
            <person name="Land M."/>
            <person name="Hauser L."/>
            <person name="Kyrpides N."/>
            <person name="Ivanova N."/>
            <person name="Pagani I."/>
            <person name="Sproer C."/>
            <person name="Anderson I."/>
            <person name="Woyke T."/>
        </authorList>
    </citation>
    <scope>NUCLEOTIDE SEQUENCE</scope>
    <source>
        <strain evidence="3">DSM 15624</strain>
    </source>
</reference>
<evidence type="ECO:0000313" key="5">
    <source>
        <dbReference type="Proteomes" id="UP000010843"/>
    </source>
</evidence>
<dbReference type="GO" id="GO:0016829">
    <property type="term" value="F:lyase activity"/>
    <property type="evidence" value="ECO:0007669"/>
    <property type="project" value="UniProtKB-KW"/>
</dbReference>
<feature type="domain" description="VOC" evidence="2">
    <location>
        <begin position="49"/>
        <end position="183"/>
    </location>
</feature>
<dbReference type="EMBL" id="AOIE01000010">
    <property type="protein sequence ID" value="ELY80846.1"/>
    <property type="molecule type" value="Genomic_DNA"/>
</dbReference>
<accession>L0JIV4</accession>
<evidence type="ECO:0000256" key="1">
    <source>
        <dbReference type="ARBA" id="ARBA00022723"/>
    </source>
</evidence>
<dbReference type="GO" id="GO:0004493">
    <property type="term" value="F:methylmalonyl-CoA epimerase activity"/>
    <property type="evidence" value="ECO:0007669"/>
    <property type="project" value="TreeGrafter"/>
</dbReference>
<reference evidence="4 6" key="3">
    <citation type="journal article" date="2014" name="PLoS Genet.">
        <title>Phylogenetically driven sequencing of extremely halophilic archaea reveals strategies for static and dynamic osmo-response.</title>
        <authorList>
            <person name="Becker E.A."/>
            <person name="Seitzer P.M."/>
            <person name="Tritt A."/>
            <person name="Larsen D."/>
            <person name="Krusor M."/>
            <person name="Yao A.I."/>
            <person name="Wu D."/>
            <person name="Madern D."/>
            <person name="Eisen J.A."/>
            <person name="Darling A.E."/>
            <person name="Facciotti M.T."/>
        </authorList>
    </citation>
    <scope>NUCLEOTIDE SEQUENCE [LARGE SCALE GENOMIC DNA]</scope>
    <source>
        <strain evidence="4 6">DSM 15624</strain>
    </source>
</reference>
<dbReference type="GO" id="GO:0046872">
    <property type="term" value="F:metal ion binding"/>
    <property type="evidence" value="ECO:0007669"/>
    <property type="project" value="UniProtKB-KW"/>
</dbReference>
<dbReference type="PANTHER" id="PTHR43048">
    <property type="entry name" value="METHYLMALONYL-COA EPIMERASE"/>
    <property type="match status" value="1"/>
</dbReference>
<evidence type="ECO:0000313" key="3">
    <source>
        <dbReference type="EMBL" id="AGB30768.1"/>
    </source>
</evidence>
<dbReference type="SUPFAM" id="SSF54593">
    <property type="entry name" value="Glyoxalase/Bleomycin resistance protein/Dihydroxybiphenyl dioxygenase"/>
    <property type="match status" value="1"/>
</dbReference>
<dbReference type="PROSITE" id="PS51819">
    <property type="entry name" value="VOC"/>
    <property type="match status" value="1"/>
</dbReference>
<dbReference type="InterPro" id="IPR029068">
    <property type="entry name" value="Glyas_Bleomycin-R_OHBP_Dase"/>
</dbReference>
<dbReference type="EMBL" id="CP003372">
    <property type="protein sequence ID" value="AGB30768.1"/>
    <property type="molecule type" value="Genomic_DNA"/>
</dbReference>
<gene>
    <name evidence="3" type="ordered locus">Natpe_0851</name>
    <name evidence="4" type="ORF">C488_03620</name>
</gene>
<organism evidence="3 5">
    <name type="scientific">Natrinema pellirubrum (strain DSM 15624 / CIP 106293 / JCM 10476 / NCIMB 786 / 157)</name>
    <dbReference type="NCBI Taxonomy" id="797303"/>
    <lineage>
        <taxon>Archaea</taxon>
        <taxon>Methanobacteriati</taxon>
        <taxon>Methanobacteriota</taxon>
        <taxon>Stenosarchaea group</taxon>
        <taxon>Halobacteria</taxon>
        <taxon>Halobacteriales</taxon>
        <taxon>Natrialbaceae</taxon>
        <taxon>Natrinema</taxon>
    </lineage>
</organism>
<evidence type="ECO:0000313" key="4">
    <source>
        <dbReference type="EMBL" id="ELY80846.1"/>
    </source>
</evidence>
<dbReference type="Proteomes" id="UP000010843">
    <property type="component" value="Chromosome"/>
</dbReference>
<dbReference type="Pfam" id="PF00903">
    <property type="entry name" value="Glyoxalase"/>
    <property type="match status" value="1"/>
</dbReference>
<keyword evidence="1" id="KW-0479">Metal-binding</keyword>
<dbReference type="KEGG" id="npe:Natpe_0851"/>
<dbReference type="GO" id="GO:0051213">
    <property type="term" value="F:dioxygenase activity"/>
    <property type="evidence" value="ECO:0007669"/>
    <property type="project" value="UniProtKB-KW"/>
</dbReference>
<dbReference type="InterPro" id="IPR004360">
    <property type="entry name" value="Glyas_Fos-R_dOase_dom"/>
</dbReference>
<dbReference type="PATRIC" id="fig|797303.5.peg.754"/>
<evidence type="ECO:0000259" key="2">
    <source>
        <dbReference type="PROSITE" id="PS51819"/>
    </source>
</evidence>
<dbReference type="HOGENOM" id="CLU_046006_2_2_2"/>
<name>L0JIV4_NATP1</name>
<protein>
    <submittedName>
        <fullName evidence="4">Glyoxalase/bleomycin resistance protein/dioxygenase</fullName>
    </submittedName>
    <submittedName>
        <fullName evidence="3">Lactoylglutathione lyase-like lyase</fullName>
    </submittedName>
</protein>
<reference evidence="5" key="1">
    <citation type="submission" date="2012-02" db="EMBL/GenBank/DDBJ databases">
        <title>Complete sequence of chromosome of Natrinema pellirubrum DSM 15624.</title>
        <authorList>
            <person name="Lucas S."/>
            <person name="Han J."/>
            <person name="Lapidus A."/>
            <person name="Cheng J.-F."/>
            <person name="Goodwin L."/>
            <person name="Pitluck S."/>
            <person name="Peters L."/>
            <person name="Teshima H."/>
            <person name="Detter J.C."/>
            <person name="Han C."/>
            <person name="Tapia R."/>
            <person name="Land M."/>
            <person name="Hauser L."/>
            <person name="Kyrpides N."/>
            <person name="Ivanova N."/>
            <person name="Pagani I."/>
            <person name="Sproer C."/>
            <person name="Anderson I."/>
            <person name="Woyke T."/>
        </authorList>
    </citation>
    <scope>NUCLEOTIDE SEQUENCE [LARGE SCALE GENOMIC DNA]</scope>
    <source>
        <strain evidence="5">DSM 15624 / JCM 10476 / NCIMB 786</strain>
    </source>
</reference>
<dbReference type="eggNOG" id="arCOG02709">
    <property type="taxonomic scope" value="Archaea"/>
</dbReference>
<dbReference type="InterPro" id="IPR051785">
    <property type="entry name" value="MMCE/EMCE_epimerase"/>
</dbReference>
<keyword evidence="6" id="KW-1185">Reference proteome</keyword>
<dbReference type="Gene3D" id="3.10.180.10">
    <property type="entry name" value="2,3-Dihydroxybiphenyl 1,2-Dioxygenase, domain 1"/>
    <property type="match status" value="1"/>
</dbReference>
<keyword evidence="3" id="KW-0456">Lyase</keyword>